<evidence type="ECO:0000256" key="10">
    <source>
        <dbReference type="SAM" id="MobiDB-lite"/>
    </source>
</evidence>
<dbReference type="InterPro" id="IPR000152">
    <property type="entry name" value="EGF-type_Asp/Asn_hydroxyl_site"/>
</dbReference>
<accession>A0A7J7F828</accession>
<dbReference type="InterPro" id="IPR049883">
    <property type="entry name" value="NOTCH1_EGF-like"/>
</dbReference>
<sequence length="1302" mass="144727">MCGSGWYLQQYDVNECRSNPCPPLAMCNNTQGSFTCKCPVGYHLEKGICSLVRTFVTEFKLKKTFLNITMEKHSDLHEVENEITKILNVCFSTLPGYTRSTVHASKESSAVAVSLQTTFSLASNVTLFDLADQMQKCVNSCKSSAEVCQLLGSQKRIFRAGSLCKRKTPECDKETSICTDLDGVALCQCKSGYFQFNKMDHSCRALSLTGACWSGQSDSKEKKREWNACGSNAFSFFSLKGKCSLPFLETGALSPASCGKATSAKIHVCWGPAVQPARGKGKVGRSAGAFLEGNKRVFKTPPLSYFIKKARRPEFACVPCQYGKPNLGVSASCCHIHSIFRAPWGVRPLLKLSENSPTHQLAGRTTDGPYIWLDDSHRVESPHPADEGWVGRFDVKTFPGRSVQDRTHWDEHTGPASVPRWMAMSHWGCQQSLGGICPADRAAGWCFNKCQFGPREVNRHVHGFSFSVSACEDGYRLENETFAHLALVVSTVETVSVQKSRVRVGGASNGRQGVCLLPFPSVHIHCLLSSCAGRITGDLSHLIYPDCKLARGYRRYPKRKTRETLLEANIFRAILNGEEGAHRLNVYLKKKKKKRGWLQNNLREEGKYNRVVPHVQETYLNTIHQMAKRVSETGEECGDVAGPEVSRGAGGFTRKCFIFLSEWKSDPQRENGYREKPYKGLKRGNVAKQLIVAGNKYHLPPAHFSEVSEQPWVLARNASIYADFLGYTLYPSPVRWGTLLCPAKHMVLSSFPPSDIPGSHPTPHILGLGITYDLPFYKFLRISFKPERAGQALLSSPLVLAVAQAQLDSHMHLAGPPTPGSSGLLLSYHCSPFNFLPITGVIFLDYLFLAADIFFYPSFMFCIFSVEPPCHHPPSTANEDAEPVFPIYVFLLPFPVKPEHLLKDYLRCLPTPTPSQMDVYKVSCTAKLKYMCQEVREENHLILWFGFVFPYQLITVVIAAAGGGLLLILGIALIVTCCSKAAESNLLKLRIRECRPHGTAFAVIYRAATRSSKINCVSGNKILEMRLRTPEANTENNNVPQKNKNDISKLIFKSGDFQMSPYAEYPKNPRSQEWGREAIEMHENGSTKNLLQMTDVYYSLKRGSGKRRKENNSMSSSTTPGSPVTEATTPLVAMGLTMRAQTLDGSGAFVHAEEAAVSVDAENLKLEEEQEIRGTINIDTDLALKGFTLFSLCQESPLTLRAATITKRYLTQLCPPLTPLLGMPQPQRAFLSPLSSPLLSSLLPLSFSFFIKNPTNVRNPELERNGLYPAYTGLPGSRHSCIFPGQYNPSFISDESRRRDYF</sequence>
<dbReference type="Pfam" id="PF07645">
    <property type="entry name" value="EGF_CA"/>
    <property type="match status" value="1"/>
</dbReference>
<evidence type="ECO:0000256" key="8">
    <source>
        <dbReference type="ARBA" id="ARBA00023180"/>
    </source>
</evidence>
<dbReference type="EMBL" id="JACDTQ010001070">
    <property type="protein sequence ID" value="KAF5924048.1"/>
    <property type="molecule type" value="Genomic_DNA"/>
</dbReference>
<evidence type="ECO:0000313" key="14">
    <source>
        <dbReference type="Proteomes" id="UP000551758"/>
    </source>
</evidence>
<feature type="domain" description="EGF-like" evidence="12">
    <location>
        <begin position="12"/>
        <end position="50"/>
    </location>
</feature>
<dbReference type="PANTHER" id="PTHR24037">
    <property type="entry name" value="HEART DEVELOPMENT PROTEIN WITH EGF-LIKE DOMAINS 1"/>
    <property type="match status" value="1"/>
</dbReference>
<evidence type="ECO:0000256" key="5">
    <source>
        <dbReference type="ARBA" id="ARBA00022737"/>
    </source>
</evidence>
<feature type="compositionally biased region" description="Polar residues" evidence="10">
    <location>
        <begin position="1112"/>
        <end position="1126"/>
    </location>
</feature>
<dbReference type="SUPFAM" id="SSF57196">
    <property type="entry name" value="EGF/Laminin"/>
    <property type="match status" value="1"/>
</dbReference>
<reference evidence="13 14" key="1">
    <citation type="journal article" date="2020" name="Mol. Biol. Evol.">
        <title>Interspecific Gene Flow and the Evolution of Specialization in Black and White Rhinoceros.</title>
        <authorList>
            <person name="Moodley Y."/>
            <person name="Westbury M.V."/>
            <person name="Russo I.M."/>
            <person name="Gopalakrishnan S."/>
            <person name="Rakotoarivelo A."/>
            <person name="Olsen R.A."/>
            <person name="Prost S."/>
            <person name="Tunstall T."/>
            <person name="Ryder O.A."/>
            <person name="Dalen L."/>
            <person name="Bruford M.W."/>
        </authorList>
    </citation>
    <scope>NUCLEOTIDE SEQUENCE [LARGE SCALE GENOMIC DNA]</scope>
    <source>
        <strain evidence="13">SBR-YM</strain>
        <tissue evidence="13">Skin</tissue>
    </source>
</reference>
<dbReference type="FunFam" id="2.10.25.10:FF:000358">
    <property type="entry name" value="protein HEG homolog 1 isoform X1"/>
    <property type="match status" value="1"/>
</dbReference>
<keyword evidence="7" id="KW-1015">Disulfide bond</keyword>
<dbReference type="InterPro" id="IPR000742">
    <property type="entry name" value="EGF"/>
</dbReference>
<evidence type="ECO:0000259" key="12">
    <source>
        <dbReference type="PROSITE" id="PS50026"/>
    </source>
</evidence>
<evidence type="ECO:0000256" key="1">
    <source>
        <dbReference type="ARBA" id="ARBA00004236"/>
    </source>
</evidence>
<feature type="transmembrane region" description="Helical" evidence="11">
    <location>
        <begin position="941"/>
        <end position="974"/>
    </location>
</feature>
<dbReference type="CDD" id="cd00054">
    <property type="entry name" value="EGF_CA"/>
    <property type="match status" value="1"/>
</dbReference>
<feature type="region of interest" description="Disordered" evidence="10">
    <location>
        <begin position="1102"/>
        <end position="1126"/>
    </location>
</feature>
<keyword evidence="14" id="KW-1185">Reference proteome</keyword>
<dbReference type="GO" id="GO:0005509">
    <property type="term" value="F:calcium ion binding"/>
    <property type="evidence" value="ECO:0007669"/>
    <property type="project" value="InterPro"/>
</dbReference>
<dbReference type="PROSITE" id="PS01186">
    <property type="entry name" value="EGF_2"/>
    <property type="match status" value="1"/>
</dbReference>
<evidence type="ECO:0000256" key="7">
    <source>
        <dbReference type="ARBA" id="ARBA00023157"/>
    </source>
</evidence>
<comment type="subcellular location">
    <subcellularLocation>
        <location evidence="1">Cell membrane</location>
    </subcellularLocation>
</comment>
<dbReference type="PROSITE" id="PS00010">
    <property type="entry name" value="ASX_HYDROXYL"/>
    <property type="match status" value="1"/>
</dbReference>
<proteinExistence type="predicted"/>
<dbReference type="Proteomes" id="UP000551758">
    <property type="component" value="Unassembled WGS sequence"/>
</dbReference>
<dbReference type="InterPro" id="IPR001881">
    <property type="entry name" value="EGF-like_Ca-bd_dom"/>
</dbReference>
<evidence type="ECO:0000256" key="6">
    <source>
        <dbReference type="ARBA" id="ARBA00023136"/>
    </source>
</evidence>
<dbReference type="InterPro" id="IPR018097">
    <property type="entry name" value="EGF_Ca-bd_CS"/>
</dbReference>
<dbReference type="PROSITE" id="PS50026">
    <property type="entry name" value="EGF_3"/>
    <property type="match status" value="1"/>
</dbReference>
<gene>
    <name evidence="13" type="ORF">HPG69_010480</name>
</gene>
<dbReference type="Gene3D" id="2.10.25.10">
    <property type="entry name" value="Laminin"/>
    <property type="match status" value="1"/>
</dbReference>
<dbReference type="GO" id="GO:0005886">
    <property type="term" value="C:plasma membrane"/>
    <property type="evidence" value="ECO:0007669"/>
    <property type="project" value="UniProtKB-SubCell"/>
</dbReference>
<comment type="caution">
    <text evidence="9">Lacks conserved residue(s) required for the propagation of feature annotation.</text>
</comment>
<keyword evidence="8" id="KW-0325">Glycoprotein</keyword>
<protein>
    <recommendedName>
        <fullName evidence="12">EGF-like domain-containing protein</fullName>
    </recommendedName>
</protein>
<keyword evidence="11" id="KW-0812">Transmembrane</keyword>
<organism evidence="13 14">
    <name type="scientific">Diceros bicornis minor</name>
    <name type="common">South-central black rhinoceros</name>
    <dbReference type="NCBI Taxonomy" id="77932"/>
    <lineage>
        <taxon>Eukaryota</taxon>
        <taxon>Metazoa</taxon>
        <taxon>Chordata</taxon>
        <taxon>Craniata</taxon>
        <taxon>Vertebrata</taxon>
        <taxon>Euteleostomi</taxon>
        <taxon>Mammalia</taxon>
        <taxon>Eutheria</taxon>
        <taxon>Laurasiatheria</taxon>
        <taxon>Perissodactyla</taxon>
        <taxon>Rhinocerotidae</taxon>
        <taxon>Diceros</taxon>
    </lineage>
</organism>
<keyword evidence="5" id="KW-0677">Repeat</keyword>
<evidence type="ECO:0000256" key="11">
    <source>
        <dbReference type="SAM" id="Phobius"/>
    </source>
</evidence>
<dbReference type="GO" id="GO:0007507">
    <property type="term" value="P:heart development"/>
    <property type="evidence" value="ECO:0007669"/>
    <property type="project" value="TreeGrafter"/>
</dbReference>
<evidence type="ECO:0000256" key="3">
    <source>
        <dbReference type="ARBA" id="ARBA00022536"/>
    </source>
</evidence>
<dbReference type="SMART" id="SM00179">
    <property type="entry name" value="EGF_CA"/>
    <property type="match status" value="1"/>
</dbReference>
<dbReference type="PANTHER" id="PTHR24037:SF3">
    <property type="entry name" value="PROTEIN HEG HOMOLOG 1"/>
    <property type="match status" value="1"/>
</dbReference>
<dbReference type="SMART" id="SM00181">
    <property type="entry name" value="EGF"/>
    <property type="match status" value="2"/>
</dbReference>
<name>A0A7J7F828_DICBM</name>
<comment type="caution">
    <text evidence="13">The sequence shown here is derived from an EMBL/GenBank/DDBJ whole genome shotgun (WGS) entry which is preliminary data.</text>
</comment>
<keyword evidence="4" id="KW-0732">Signal</keyword>
<keyword evidence="3 9" id="KW-0245">EGF-like domain</keyword>
<keyword evidence="11" id="KW-1133">Transmembrane helix</keyword>
<keyword evidence="2" id="KW-1003">Cell membrane</keyword>
<evidence type="ECO:0000256" key="4">
    <source>
        <dbReference type="ARBA" id="ARBA00022729"/>
    </source>
</evidence>
<evidence type="ECO:0000313" key="13">
    <source>
        <dbReference type="EMBL" id="KAF5924048.1"/>
    </source>
</evidence>
<evidence type="ECO:0000256" key="2">
    <source>
        <dbReference type="ARBA" id="ARBA00022475"/>
    </source>
</evidence>
<evidence type="ECO:0000256" key="9">
    <source>
        <dbReference type="PROSITE-ProRule" id="PRU00076"/>
    </source>
</evidence>
<keyword evidence="6 11" id="KW-0472">Membrane</keyword>
<dbReference type="PROSITE" id="PS01187">
    <property type="entry name" value="EGF_CA"/>
    <property type="match status" value="1"/>
</dbReference>